<feature type="domain" description="Helix-turn-helix" evidence="1">
    <location>
        <begin position="24"/>
        <end position="73"/>
    </location>
</feature>
<gene>
    <name evidence="2" type="ORF">AVENP_1020</name>
</gene>
<dbReference type="AlphaFoldDB" id="A0AAE7BA99"/>
<dbReference type="KEGG" id="avp:AVENP_1020"/>
<name>A0AAE7BA99_9BACT</name>
<dbReference type="Proteomes" id="UP000503482">
    <property type="component" value="Chromosome"/>
</dbReference>
<dbReference type="Pfam" id="PF12728">
    <property type="entry name" value="HTH_17"/>
    <property type="match status" value="1"/>
</dbReference>
<evidence type="ECO:0000313" key="3">
    <source>
        <dbReference type="Proteomes" id="UP000503482"/>
    </source>
</evidence>
<accession>A0AAE7BA99</accession>
<sequence length="73" mass="8579">MTQDLIEKYLKDINELGFEKALTLDSHDVAKIFKVEPRTIMNWAKERIGPRCKKMGKSYIYTKRDVAEFLAQN</sequence>
<dbReference type="InterPro" id="IPR009061">
    <property type="entry name" value="DNA-bd_dom_put_sf"/>
</dbReference>
<evidence type="ECO:0000259" key="1">
    <source>
        <dbReference type="Pfam" id="PF12728"/>
    </source>
</evidence>
<dbReference type="EMBL" id="CP053840">
    <property type="protein sequence ID" value="QKF66575.1"/>
    <property type="molecule type" value="Genomic_DNA"/>
</dbReference>
<keyword evidence="3" id="KW-1185">Reference proteome</keyword>
<dbReference type="SUPFAM" id="SSF46955">
    <property type="entry name" value="Putative DNA-binding domain"/>
    <property type="match status" value="1"/>
</dbReference>
<dbReference type="Gene3D" id="1.10.1660.10">
    <property type="match status" value="1"/>
</dbReference>
<reference evidence="2 3" key="1">
    <citation type="submission" date="2020-05" db="EMBL/GenBank/DDBJ databases">
        <title>Complete genome sequencing of Campylobacter and Arcobacter type strains.</title>
        <authorList>
            <person name="Miller W.G."/>
            <person name="Yee E."/>
        </authorList>
    </citation>
    <scope>NUCLEOTIDE SEQUENCE [LARGE SCALE GENOMIC DNA]</scope>
    <source>
        <strain evidence="2 3">LMG 26156</strain>
    </source>
</reference>
<protein>
    <submittedName>
        <fullName evidence="2">DNA binding protein (HTH domain)</fullName>
    </submittedName>
</protein>
<evidence type="ECO:0000313" key="2">
    <source>
        <dbReference type="EMBL" id="QKF66575.1"/>
    </source>
</evidence>
<proteinExistence type="predicted"/>
<organism evidence="2 3">
    <name type="scientific">Arcobacter venerupis</name>
    <dbReference type="NCBI Taxonomy" id="1054033"/>
    <lineage>
        <taxon>Bacteria</taxon>
        <taxon>Pseudomonadati</taxon>
        <taxon>Campylobacterota</taxon>
        <taxon>Epsilonproteobacteria</taxon>
        <taxon>Campylobacterales</taxon>
        <taxon>Arcobacteraceae</taxon>
        <taxon>Arcobacter</taxon>
    </lineage>
</organism>
<dbReference type="InterPro" id="IPR041657">
    <property type="entry name" value="HTH_17"/>
</dbReference>
<dbReference type="RefSeq" id="WP_128358956.1">
    <property type="nucleotide sequence ID" value="NZ_CP053840.1"/>
</dbReference>